<evidence type="ECO:0008006" key="4">
    <source>
        <dbReference type="Google" id="ProtNLM"/>
    </source>
</evidence>
<feature type="compositionally biased region" description="Polar residues" evidence="1">
    <location>
        <begin position="188"/>
        <end position="203"/>
    </location>
</feature>
<dbReference type="Proteomes" id="UP000827092">
    <property type="component" value="Unassembled WGS sequence"/>
</dbReference>
<dbReference type="EMBL" id="JAFNEN010001416">
    <property type="protein sequence ID" value="KAG8173934.1"/>
    <property type="molecule type" value="Genomic_DNA"/>
</dbReference>
<reference evidence="2 3" key="1">
    <citation type="journal article" date="2022" name="Nat. Ecol. Evol.">
        <title>A masculinizing supergene underlies an exaggerated male reproductive morph in a spider.</title>
        <authorList>
            <person name="Hendrickx F."/>
            <person name="De Corte Z."/>
            <person name="Sonet G."/>
            <person name="Van Belleghem S.M."/>
            <person name="Kostlbacher S."/>
            <person name="Vangestel C."/>
        </authorList>
    </citation>
    <scope>NUCLEOTIDE SEQUENCE [LARGE SCALE GENOMIC DNA]</scope>
    <source>
        <strain evidence="2">W744_W776</strain>
    </source>
</reference>
<evidence type="ECO:0000313" key="3">
    <source>
        <dbReference type="Proteomes" id="UP000827092"/>
    </source>
</evidence>
<protein>
    <recommendedName>
        <fullName evidence="4">Retrotransposon gag domain-containing protein</fullName>
    </recommendedName>
</protein>
<evidence type="ECO:0000256" key="1">
    <source>
        <dbReference type="SAM" id="MobiDB-lite"/>
    </source>
</evidence>
<dbReference type="AlphaFoldDB" id="A0AAV6TQU9"/>
<accession>A0AAV6TQU9</accession>
<gene>
    <name evidence="2" type="ORF">JTE90_006024</name>
</gene>
<feature type="compositionally biased region" description="Basic and acidic residues" evidence="1">
    <location>
        <begin position="168"/>
        <end position="183"/>
    </location>
</feature>
<feature type="region of interest" description="Disordered" evidence="1">
    <location>
        <begin position="150"/>
        <end position="243"/>
    </location>
</feature>
<dbReference type="PANTHER" id="PTHR33198:SF19">
    <property type="entry name" value="CCHC-TYPE DOMAIN-CONTAINING PROTEIN"/>
    <property type="match status" value="1"/>
</dbReference>
<keyword evidence="3" id="KW-1185">Reference proteome</keyword>
<proteinExistence type="predicted"/>
<name>A0AAV6TQU9_9ARAC</name>
<sequence>MITLLPSRIYALLKDIVSPDKPKDKTFDELVLALKKQLNPPPSTIAERFRFHRRHQREGETINTFCAELKKLARYCDFKDNLTDSLRDIFVCGLNNDTIQKRLLEEEKLALDKALSIATAMETASKDTAELQGKSTGISGVNKLYIQKSTAKGNSKKEANSGNALPLRESDSTSTKLRDRDESPNPPLTTTAGSFDLSQSTHSKPPMESPDPSSVVPTPVPVPEPTLRRSTRVRRPPDRFTCS</sequence>
<dbReference type="PANTHER" id="PTHR33198">
    <property type="entry name" value="ANK_REP_REGION DOMAIN-CONTAINING PROTEIN-RELATED"/>
    <property type="match status" value="1"/>
</dbReference>
<organism evidence="2 3">
    <name type="scientific">Oedothorax gibbosus</name>
    <dbReference type="NCBI Taxonomy" id="931172"/>
    <lineage>
        <taxon>Eukaryota</taxon>
        <taxon>Metazoa</taxon>
        <taxon>Ecdysozoa</taxon>
        <taxon>Arthropoda</taxon>
        <taxon>Chelicerata</taxon>
        <taxon>Arachnida</taxon>
        <taxon>Araneae</taxon>
        <taxon>Araneomorphae</taxon>
        <taxon>Entelegynae</taxon>
        <taxon>Araneoidea</taxon>
        <taxon>Linyphiidae</taxon>
        <taxon>Erigoninae</taxon>
        <taxon>Oedothorax</taxon>
    </lineage>
</organism>
<evidence type="ECO:0000313" key="2">
    <source>
        <dbReference type="EMBL" id="KAG8173934.1"/>
    </source>
</evidence>
<comment type="caution">
    <text evidence="2">The sequence shown here is derived from an EMBL/GenBank/DDBJ whole genome shotgun (WGS) entry which is preliminary data.</text>
</comment>